<dbReference type="EMBL" id="JBHRTR010000011">
    <property type="protein sequence ID" value="MFC3226364.1"/>
    <property type="molecule type" value="Genomic_DNA"/>
</dbReference>
<name>A0ABV7KW61_9PROT</name>
<feature type="domain" description="Aminotransferase class V" evidence="2">
    <location>
        <begin position="23"/>
        <end position="387"/>
    </location>
</feature>
<keyword evidence="3" id="KW-0808">Transferase</keyword>
<dbReference type="GO" id="GO:0008483">
    <property type="term" value="F:transaminase activity"/>
    <property type="evidence" value="ECO:0007669"/>
    <property type="project" value="UniProtKB-KW"/>
</dbReference>
<dbReference type="SUPFAM" id="SSF53383">
    <property type="entry name" value="PLP-dependent transferases"/>
    <property type="match status" value="1"/>
</dbReference>
<dbReference type="InterPro" id="IPR015422">
    <property type="entry name" value="PyrdxlP-dep_Trfase_small"/>
</dbReference>
<dbReference type="InterPro" id="IPR015421">
    <property type="entry name" value="PyrdxlP-dep_Trfase_major"/>
</dbReference>
<dbReference type="PANTHER" id="PTHR43092:SF2">
    <property type="entry name" value="HERCYNYLCYSTEINE SULFOXIDE LYASE"/>
    <property type="match status" value="1"/>
</dbReference>
<dbReference type="Pfam" id="PF00266">
    <property type="entry name" value="Aminotran_5"/>
    <property type="match status" value="1"/>
</dbReference>
<dbReference type="InterPro" id="IPR000192">
    <property type="entry name" value="Aminotrans_V_dom"/>
</dbReference>
<proteinExistence type="predicted"/>
<keyword evidence="3" id="KW-0032">Aminotransferase</keyword>
<evidence type="ECO:0000313" key="4">
    <source>
        <dbReference type="Proteomes" id="UP001595528"/>
    </source>
</evidence>
<keyword evidence="1" id="KW-0663">Pyridoxal phosphate</keyword>
<evidence type="ECO:0000313" key="3">
    <source>
        <dbReference type="EMBL" id="MFC3226364.1"/>
    </source>
</evidence>
<protein>
    <submittedName>
        <fullName evidence="3">Aminotransferase class V-fold PLP-dependent enzyme</fullName>
    </submittedName>
</protein>
<dbReference type="PANTHER" id="PTHR43092">
    <property type="entry name" value="L-CYSTEINE DESULFHYDRASE"/>
    <property type="match status" value="1"/>
</dbReference>
<evidence type="ECO:0000256" key="1">
    <source>
        <dbReference type="ARBA" id="ARBA00022898"/>
    </source>
</evidence>
<dbReference type="Proteomes" id="UP001595528">
    <property type="component" value="Unassembled WGS sequence"/>
</dbReference>
<dbReference type="Gene3D" id="3.90.1150.10">
    <property type="entry name" value="Aspartate Aminotransferase, domain 1"/>
    <property type="match status" value="1"/>
</dbReference>
<sequence length="399" mass="42125">MVAGQAFGHRVRAAFGLEPGLTYLNHGAFGAVPLAVAEAQAGWRRRIEANPTRFFSDDGPEAIRAAARGLARRFGGRGRDWAFVTNATTGVSTVLDSLRIGAGDVILTTDLAYPSVLRALHYFTARAGAELRIASLPVPLPGAGPVLDAVAEALSDGAVRFALFDHIASPTGALLPVAELAALCRRQGVPVLVDGAHAPGQVPLDVPAIGAAAYVGNLHKWCFAPRGAGMLWVDPQFQGRIEPPVIAKPLDEGFPRSFDYLGTFDPSAWLAAADGFAFADIWGAAEIAAANAGLARRAGLQLAAAWDTEVATAPEMAAALAAIRLPLAGERLRALAERHGDLFRAGRAVGRGLRERHGIEVPVVAHRGLLWVRVSAQIYNEMEDYARLVTALPQELAAQ</sequence>
<dbReference type="RefSeq" id="WP_379898303.1">
    <property type="nucleotide sequence ID" value="NZ_JBHRTR010000011.1"/>
</dbReference>
<evidence type="ECO:0000259" key="2">
    <source>
        <dbReference type="Pfam" id="PF00266"/>
    </source>
</evidence>
<organism evidence="3 4">
    <name type="scientific">Marinibaculum pumilum</name>
    <dbReference type="NCBI Taxonomy" id="1766165"/>
    <lineage>
        <taxon>Bacteria</taxon>
        <taxon>Pseudomonadati</taxon>
        <taxon>Pseudomonadota</taxon>
        <taxon>Alphaproteobacteria</taxon>
        <taxon>Rhodospirillales</taxon>
        <taxon>Rhodospirillaceae</taxon>
        <taxon>Marinibaculum</taxon>
    </lineage>
</organism>
<dbReference type="InterPro" id="IPR015424">
    <property type="entry name" value="PyrdxlP-dep_Trfase"/>
</dbReference>
<gene>
    <name evidence="3" type="ORF">ACFOGJ_03940</name>
</gene>
<comment type="caution">
    <text evidence="3">The sequence shown here is derived from an EMBL/GenBank/DDBJ whole genome shotgun (WGS) entry which is preliminary data.</text>
</comment>
<dbReference type="Gene3D" id="3.40.640.10">
    <property type="entry name" value="Type I PLP-dependent aspartate aminotransferase-like (Major domain)"/>
    <property type="match status" value="1"/>
</dbReference>
<accession>A0ABV7KW61</accession>
<keyword evidence="4" id="KW-1185">Reference proteome</keyword>
<reference evidence="4" key="1">
    <citation type="journal article" date="2019" name="Int. J. Syst. Evol. Microbiol.">
        <title>The Global Catalogue of Microorganisms (GCM) 10K type strain sequencing project: providing services to taxonomists for standard genome sequencing and annotation.</title>
        <authorList>
            <consortium name="The Broad Institute Genomics Platform"/>
            <consortium name="The Broad Institute Genome Sequencing Center for Infectious Disease"/>
            <person name="Wu L."/>
            <person name="Ma J."/>
        </authorList>
    </citation>
    <scope>NUCLEOTIDE SEQUENCE [LARGE SCALE GENOMIC DNA]</scope>
    <source>
        <strain evidence="4">KCTC 42964</strain>
    </source>
</reference>